<dbReference type="PRINTS" id="PR00099">
    <property type="entry name" value="CPSGATASE"/>
</dbReference>
<dbReference type="Pfam" id="PF04715">
    <property type="entry name" value="Anth_synt_I_N"/>
    <property type="match status" value="1"/>
</dbReference>
<feature type="region of interest" description="Disordered" evidence="10">
    <location>
        <begin position="560"/>
        <end position="588"/>
    </location>
</feature>
<evidence type="ECO:0000256" key="2">
    <source>
        <dbReference type="ARBA" id="ARBA00005009"/>
    </source>
</evidence>
<dbReference type="InterPro" id="IPR029062">
    <property type="entry name" value="Class_I_gatase-like"/>
</dbReference>
<evidence type="ECO:0000313" key="15">
    <source>
        <dbReference type="Proteomes" id="UP000306584"/>
    </source>
</evidence>
<feature type="domain" description="Anthranilate synthase component I N-terminal" evidence="13">
    <location>
        <begin position="314"/>
        <end position="459"/>
    </location>
</feature>
<organism evidence="14 15">
    <name type="scientific">Aureobasidium pullulans</name>
    <name type="common">Black yeast</name>
    <name type="synonym">Pullularia pullulans</name>
    <dbReference type="NCBI Taxonomy" id="5580"/>
    <lineage>
        <taxon>Eukaryota</taxon>
        <taxon>Fungi</taxon>
        <taxon>Dikarya</taxon>
        <taxon>Ascomycota</taxon>
        <taxon>Pezizomycotina</taxon>
        <taxon>Dothideomycetes</taxon>
        <taxon>Dothideomycetidae</taxon>
        <taxon>Dothideales</taxon>
        <taxon>Saccotheciaceae</taxon>
        <taxon>Aureobasidium</taxon>
    </lineage>
</organism>
<dbReference type="InterPro" id="IPR019999">
    <property type="entry name" value="Anth_synth_I-like"/>
</dbReference>
<dbReference type="Gene3D" id="3.40.50.880">
    <property type="match status" value="1"/>
</dbReference>
<dbReference type="Pfam" id="PF00117">
    <property type="entry name" value="GATase"/>
    <property type="match status" value="1"/>
</dbReference>
<evidence type="ECO:0000256" key="7">
    <source>
        <dbReference type="ARBA" id="ARBA00022962"/>
    </source>
</evidence>
<dbReference type="GO" id="GO:0005737">
    <property type="term" value="C:cytoplasm"/>
    <property type="evidence" value="ECO:0007669"/>
    <property type="project" value="TreeGrafter"/>
</dbReference>
<dbReference type="NCBIfam" id="TIGR01823">
    <property type="entry name" value="PabB-fungal"/>
    <property type="match status" value="1"/>
</dbReference>
<dbReference type="GO" id="GO:0008153">
    <property type="term" value="P:4-aminobenzoate biosynthetic process"/>
    <property type="evidence" value="ECO:0007669"/>
    <property type="project" value="TreeGrafter"/>
</dbReference>
<dbReference type="PRINTS" id="PR00096">
    <property type="entry name" value="GATASE"/>
</dbReference>
<feature type="domain" description="Glutamine amidotransferase" evidence="11">
    <location>
        <begin position="8"/>
        <end position="215"/>
    </location>
</feature>
<evidence type="ECO:0000256" key="8">
    <source>
        <dbReference type="ARBA" id="ARBA00031329"/>
    </source>
</evidence>
<dbReference type="EMBL" id="QZBD01000024">
    <property type="protein sequence ID" value="THY35336.1"/>
    <property type="molecule type" value="Genomic_DNA"/>
</dbReference>
<reference evidence="14 15" key="1">
    <citation type="submission" date="2018-10" db="EMBL/GenBank/DDBJ databases">
        <title>Fifty Aureobasidium pullulans genomes reveal a recombining polyextremotolerant generalist.</title>
        <authorList>
            <person name="Gostincar C."/>
            <person name="Turk M."/>
            <person name="Zajc J."/>
            <person name="Gunde-Cimerman N."/>
        </authorList>
    </citation>
    <scope>NUCLEOTIDE SEQUENCE [LARGE SCALE GENOMIC DNA]</scope>
    <source>
        <strain evidence="14 15">EXF-6604</strain>
    </source>
</reference>
<accession>A0A4S9LZ54</accession>
<dbReference type="InterPro" id="IPR005801">
    <property type="entry name" value="ADC_synthase"/>
</dbReference>
<dbReference type="InterPro" id="IPR010117">
    <property type="entry name" value="PabB_fungal"/>
</dbReference>
<dbReference type="GO" id="GO:0046654">
    <property type="term" value="P:tetrahydrofolate biosynthetic process"/>
    <property type="evidence" value="ECO:0007669"/>
    <property type="project" value="UniProtKB-UniPathway"/>
</dbReference>
<dbReference type="InterPro" id="IPR015890">
    <property type="entry name" value="Chorismate_C"/>
</dbReference>
<dbReference type="Gene3D" id="3.60.120.10">
    <property type="entry name" value="Anthranilate synthase"/>
    <property type="match status" value="1"/>
</dbReference>
<feature type="compositionally biased region" description="Low complexity" evidence="10">
    <location>
        <begin position="276"/>
        <end position="286"/>
    </location>
</feature>
<comment type="pathway">
    <text evidence="2">Cofactor biosynthesis; tetrahydrofolate biosynthesis; 4-aminobenzoate from chorismate: step 1/2.</text>
</comment>
<keyword evidence="6" id="KW-0289">Folate biosynthesis</keyword>
<protein>
    <recommendedName>
        <fullName evidence="4">aminodeoxychorismate synthase</fullName>
        <ecNumber evidence="4">2.6.1.85</ecNumber>
    </recommendedName>
    <alternativeName>
        <fullName evidence="8">Para-aminobenzoate synthase</fullName>
    </alternativeName>
    <alternativeName>
        <fullName evidence="9">p-aminobenzoic acid synthase</fullName>
    </alternativeName>
</protein>
<evidence type="ECO:0000256" key="10">
    <source>
        <dbReference type="SAM" id="MobiDB-lite"/>
    </source>
</evidence>
<dbReference type="PRINTS" id="PR00097">
    <property type="entry name" value="ANTSNTHASEII"/>
</dbReference>
<evidence type="ECO:0000256" key="9">
    <source>
        <dbReference type="ARBA" id="ARBA00031904"/>
    </source>
</evidence>
<dbReference type="Proteomes" id="UP000306584">
    <property type="component" value="Unassembled WGS sequence"/>
</dbReference>
<evidence type="ECO:0000256" key="3">
    <source>
        <dbReference type="ARBA" id="ARBA00005970"/>
    </source>
</evidence>
<dbReference type="PROSITE" id="PS51273">
    <property type="entry name" value="GATASE_TYPE_1"/>
    <property type="match status" value="1"/>
</dbReference>
<evidence type="ECO:0000259" key="12">
    <source>
        <dbReference type="Pfam" id="PF00425"/>
    </source>
</evidence>
<keyword evidence="5" id="KW-0808">Transferase</keyword>
<dbReference type="InterPro" id="IPR006221">
    <property type="entry name" value="TrpG/PapA_dom"/>
</dbReference>
<comment type="catalytic activity">
    <reaction evidence="1">
        <text>chorismate + L-glutamine = 4-amino-4-deoxychorismate + L-glutamate</text>
        <dbReference type="Rhea" id="RHEA:11672"/>
        <dbReference type="ChEBI" id="CHEBI:29748"/>
        <dbReference type="ChEBI" id="CHEBI:29985"/>
        <dbReference type="ChEBI" id="CHEBI:58359"/>
        <dbReference type="ChEBI" id="CHEBI:58406"/>
        <dbReference type="EC" id="2.6.1.85"/>
    </reaction>
</comment>
<evidence type="ECO:0000256" key="4">
    <source>
        <dbReference type="ARBA" id="ARBA00013139"/>
    </source>
</evidence>
<feature type="region of interest" description="Disordered" evidence="10">
    <location>
        <begin position="276"/>
        <end position="297"/>
    </location>
</feature>
<comment type="caution">
    <text evidence="14">The sequence shown here is derived from an EMBL/GenBank/DDBJ whole genome shotgun (WGS) entry which is preliminary data.</text>
</comment>
<name>A0A4S9LZ54_AURPU</name>
<dbReference type="Pfam" id="PF00425">
    <property type="entry name" value="Chorismate_bind"/>
    <property type="match status" value="1"/>
</dbReference>
<dbReference type="InterPro" id="IPR006805">
    <property type="entry name" value="Anth_synth_I_N"/>
</dbReference>
<evidence type="ECO:0000259" key="13">
    <source>
        <dbReference type="Pfam" id="PF04715"/>
    </source>
</evidence>
<comment type="similarity">
    <text evidence="3">In the C-terminal section; belongs to the anthranilate synthase component I family.</text>
</comment>
<sequence>MHRPHLLFLDAYDSFSNNIINLLQQDLNATVQVIKIDDKRFAKTDDACFHAFLKRFDAVVAGPGPGDPRNSHDLGLIGKLWHLPEEVCLPVLGICLGFQSLALAFGGTAGRLHQPRHGLVTEVSHHGQSLFQDIDVLMATQYHSLHAKLGHNVDKSSPDLWRATSNCPDIIPLAWDLSDEQNGPILMGIRHTHKPFYGVQYHPESICTSSAGAQIIHNWWSEAFAWTVNQAAKVQEPAAFHPTIDVESCDANSESGDDSSSASSSLFDAVNPTFRDTTATTPAATRDSSRMGRPTSSRSVSWRCIDMASGPVDVAALLQNLQDINQQAVLLESGSKNGQPVRPETGRFSIIGCVEDASSIKYSTGNHIITSSLSGTDSSYHGSMSDIWSSVETFMVANKATDGNTDLPFWGGLVGFVSYEAGLETIDVVQPANDDRPDVWFVFVSRSVIVDHVERKVYIQSLEERDDHWFEKAGKTVKELSKEPASLDKPGLPLPAITAPIQDEYVQKVEICQSHIRAGDSYELCLTDQSIVSHDESCRPSSFELYQRLRTRNPAPFGAYLRLKEENREGSKEESKEGNREEGKEEKGNAITILSSSPERFLSWSRAGKCQFRPIKGTVEKKDGLTREDAEKLLNVDKERAENLMIVDLIRHDLHGVVGSGHVKVEKLMTVEEYQTVFQLVSVIEGQLQEGSRHTGIDVLAASLPPGSMTGAPKKRSCELLTEIEGKARGIYSGVLGYFDVGGGGDFSVVIRTAFQWEDEGVWRIGAGGAVTVLSSPIAEFEEMDLKRQSCLPSLGLQTLPSVESRRDPIR</sequence>
<evidence type="ECO:0000256" key="6">
    <source>
        <dbReference type="ARBA" id="ARBA00022909"/>
    </source>
</evidence>
<evidence type="ECO:0000313" key="14">
    <source>
        <dbReference type="EMBL" id="THY35336.1"/>
    </source>
</evidence>
<gene>
    <name evidence="14" type="ORF">D6D01_01402</name>
</gene>
<keyword evidence="7" id="KW-0315">Glutamine amidotransferase</keyword>
<dbReference type="PANTHER" id="PTHR11236">
    <property type="entry name" value="AMINOBENZOATE/ANTHRANILATE SYNTHASE"/>
    <property type="match status" value="1"/>
</dbReference>
<dbReference type="CDD" id="cd01743">
    <property type="entry name" value="GATase1_Anthranilate_Synthase"/>
    <property type="match status" value="1"/>
</dbReference>
<evidence type="ECO:0000256" key="1">
    <source>
        <dbReference type="ARBA" id="ARBA00001000"/>
    </source>
</evidence>
<proteinExistence type="inferred from homology"/>
<dbReference type="GO" id="GO:0046656">
    <property type="term" value="P:folic acid biosynthetic process"/>
    <property type="evidence" value="ECO:0007669"/>
    <property type="project" value="UniProtKB-KW"/>
</dbReference>
<dbReference type="EC" id="2.6.1.85" evidence="4"/>
<evidence type="ECO:0000256" key="5">
    <source>
        <dbReference type="ARBA" id="ARBA00022679"/>
    </source>
</evidence>
<dbReference type="UniPathway" id="UPA00077">
    <property type="reaction ID" value="UER00149"/>
</dbReference>
<feature type="domain" description="Chorismate-utilising enzyme C-terminal" evidence="12">
    <location>
        <begin position="502"/>
        <end position="787"/>
    </location>
</feature>
<dbReference type="InterPro" id="IPR017926">
    <property type="entry name" value="GATASE"/>
</dbReference>
<dbReference type="GO" id="GO:0000162">
    <property type="term" value="P:L-tryptophan biosynthetic process"/>
    <property type="evidence" value="ECO:0007669"/>
    <property type="project" value="TreeGrafter"/>
</dbReference>
<dbReference type="GO" id="GO:0046820">
    <property type="term" value="F:4-amino-4-deoxychorismate synthase activity"/>
    <property type="evidence" value="ECO:0007669"/>
    <property type="project" value="UniProtKB-EC"/>
</dbReference>
<dbReference type="AlphaFoldDB" id="A0A4S9LZ54"/>
<evidence type="ECO:0000259" key="11">
    <source>
        <dbReference type="Pfam" id="PF00117"/>
    </source>
</evidence>
<dbReference type="SUPFAM" id="SSF56322">
    <property type="entry name" value="ADC synthase"/>
    <property type="match status" value="1"/>
</dbReference>
<dbReference type="PANTHER" id="PTHR11236:SF18">
    <property type="entry name" value="AMINODEOXYCHORISMATE SYNTHASE"/>
    <property type="match status" value="1"/>
</dbReference>
<dbReference type="SUPFAM" id="SSF52317">
    <property type="entry name" value="Class I glutamine amidotransferase-like"/>
    <property type="match status" value="1"/>
</dbReference>
<feature type="compositionally biased region" description="Basic and acidic residues" evidence="10">
    <location>
        <begin position="562"/>
        <end position="588"/>
    </location>
</feature>